<dbReference type="EMBL" id="JAMYRI010000025">
    <property type="protein sequence ID" value="MER9287813.1"/>
    <property type="molecule type" value="Genomic_DNA"/>
</dbReference>
<protein>
    <submittedName>
        <fullName evidence="1">Uncharacterized protein</fullName>
    </submittedName>
</protein>
<sequence length="295" mass="29409">MCNGYRGARGVAKAATDGKTAVDGLKGSVDATSDAVDGVSNEITNSISQIAPAAEQAASGFNSSLGNLDAGAAQAAAEAIVAPFTTLPGKVSAILSGIRALLQGGFAGLQGIVTSLASQIESAIARILASLRAAAAAAQSLRAQASSSSSDSGGSHGGFAGGGFVSGPGGPRTDSILARLSNGEFVMQARAVQRLGVDFLAALNSGVDPLRALRGFSIGGAVDHFNRSMAIPRFAGGGLASTNLAPAGGGNRRTPIVLQLPGGEQIDDLTIGDIALNRLQQFLIREATTSLGRRP</sequence>
<comment type="caution">
    <text evidence="1">The sequence shown here is derived from an EMBL/GenBank/DDBJ whole genome shotgun (WGS) entry which is preliminary data.</text>
</comment>
<accession>A0ACC6T7C9</accession>
<proteinExistence type="predicted"/>
<reference evidence="1 2" key="1">
    <citation type="journal article" date="2024" name="Proc. Natl. Acad. Sci. U.S.A.">
        <title>The evolutionary genomics of adaptation to stress in wild rhizobium bacteria.</title>
        <authorList>
            <person name="Kehlet-Delgado H."/>
            <person name="Montoya A.P."/>
            <person name="Jensen K.T."/>
            <person name="Wendlandt C.E."/>
            <person name="Dexheimer C."/>
            <person name="Roberts M."/>
            <person name="Torres Martinez L."/>
            <person name="Friesen M.L."/>
            <person name="Griffitts J.S."/>
            <person name="Porter S.S."/>
        </authorList>
    </citation>
    <scope>NUCLEOTIDE SEQUENCE [LARGE SCALE GENOMIC DNA]</scope>
    <source>
        <strain evidence="1 2">M0468</strain>
    </source>
</reference>
<evidence type="ECO:0000313" key="1">
    <source>
        <dbReference type="EMBL" id="MER9287813.1"/>
    </source>
</evidence>
<name>A0ACC6T7C9_9HYPH</name>
<evidence type="ECO:0000313" key="2">
    <source>
        <dbReference type="Proteomes" id="UP001480082"/>
    </source>
</evidence>
<keyword evidence="2" id="KW-1185">Reference proteome</keyword>
<organism evidence="1 2">
    <name type="scientific">Mesorhizobium australicum</name>
    <dbReference type="NCBI Taxonomy" id="536018"/>
    <lineage>
        <taxon>Bacteria</taxon>
        <taxon>Pseudomonadati</taxon>
        <taxon>Pseudomonadota</taxon>
        <taxon>Alphaproteobacteria</taxon>
        <taxon>Hyphomicrobiales</taxon>
        <taxon>Phyllobacteriaceae</taxon>
        <taxon>Mesorhizobium</taxon>
    </lineage>
</organism>
<gene>
    <name evidence="1" type="ORF">NKI81_28490</name>
</gene>
<dbReference type="Proteomes" id="UP001480082">
    <property type="component" value="Unassembled WGS sequence"/>
</dbReference>